<organism evidence="1 2">
    <name type="scientific">Paenibacillus riograndensis SBR5</name>
    <dbReference type="NCBI Taxonomy" id="1073571"/>
    <lineage>
        <taxon>Bacteria</taxon>
        <taxon>Bacillati</taxon>
        <taxon>Bacillota</taxon>
        <taxon>Bacilli</taxon>
        <taxon>Bacillales</taxon>
        <taxon>Paenibacillaceae</taxon>
        <taxon>Paenibacillus</taxon>
        <taxon>Paenibacillus sonchi group</taxon>
    </lineage>
</organism>
<gene>
    <name evidence="1" type="ORF">PRIO_1902</name>
</gene>
<evidence type="ECO:0000313" key="2">
    <source>
        <dbReference type="Proteomes" id="UP000033163"/>
    </source>
</evidence>
<dbReference type="HOGENOM" id="CLU_137818_1_0_9"/>
<dbReference type="InterPro" id="IPR024984">
    <property type="entry name" value="DUF3888"/>
</dbReference>
<name>A0A0E4H8K2_9BACL</name>
<dbReference type="Proteomes" id="UP000033163">
    <property type="component" value="Chromosome I"/>
</dbReference>
<reference evidence="2" key="1">
    <citation type="submission" date="2015-03" db="EMBL/GenBank/DDBJ databases">
        <authorList>
            <person name="Wibberg D."/>
        </authorList>
    </citation>
    <scope>NUCLEOTIDE SEQUENCE [LARGE SCALE GENOMIC DNA]</scope>
</reference>
<dbReference type="KEGG" id="pri:PRIO_1902"/>
<protein>
    <submittedName>
        <fullName evidence="1">Uncharacterized protein</fullName>
    </submittedName>
</protein>
<dbReference type="Pfam" id="PF13027">
    <property type="entry name" value="DUF3888"/>
    <property type="match status" value="1"/>
</dbReference>
<accession>A0A0E4H8K2</accession>
<evidence type="ECO:0000313" key="1">
    <source>
        <dbReference type="EMBL" id="CQR54312.1"/>
    </source>
</evidence>
<proteinExistence type="predicted"/>
<dbReference type="PATRIC" id="fig|1073571.4.peg.1997"/>
<dbReference type="AlphaFoldDB" id="A0A0E4H8K2"/>
<sequence>MLMIRVIIAVVLTVTLSLSSPLQSNAEASYRVPQEDSEELRLQDMLLNFLTPYINDAVRDYYRRLLVEPPLVYPYFVNVVDSMRINEFRGFNLSITLDVTPVVGPHISVGEDRLTFQISVGPEVKLVNYIHLKSYELPPHWQNIVKNMLTGNKS</sequence>
<dbReference type="EMBL" id="LN831776">
    <property type="protein sequence ID" value="CQR54312.1"/>
    <property type="molecule type" value="Genomic_DNA"/>
</dbReference>